<dbReference type="InterPro" id="IPR013525">
    <property type="entry name" value="ABC2_TM"/>
</dbReference>
<gene>
    <name evidence="7" type="ORF">F2Q65_08255</name>
</gene>
<dbReference type="InterPro" id="IPR052902">
    <property type="entry name" value="ABC-2_transporter"/>
</dbReference>
<dbReference type="Proteomes" id="UP000322981">
    <property type="component" value="Unassembled WGS sequence"/>
</dbReference>
<evidence type="ECO:0000256" key="2">
    <source>
        <dbReference type="ARBA" id="ARBA00022692"/>
    </source>
</evidence>
<feature type="domain" description="ABC transmembrane type-2" evidence="6">
    <location>
        <begin position="124"/>
        <end position="353"/>
    </location>
</feature>
<reference evidence="7 8" key="1">
    <citation type="submission" date="2019-09" db="EMBL/GenBank/DDBJ databases">
        <title>Whole-genome sequence of the purple sulfur bacterium Thiohalocapsa marina DSM 19078.</title>
        <authorList>
            <person name="Kyndt J.A."/>
            <person name="Meyer T.E."/>
        </authorList>
    </citation>
    <scope>NUCLEOTIDE SEQUENCE [LARGE SCALE GENOMIC DNA]</scope>
    <source>
        <strain evidence="7 8">DSM 19078</strain>
    </source>
</reference>
<dbReference type="AlphaFoldDB" id="A0A5M8FLR6"/>
<evidence type="ECO:0000256" key="4">
    <source>
        <dbReference type="ARBA" id="ARBA00023136"/>
    </source>
</evidence>
<sequence>MWSRILAVFTARNREFYRDSAGLTWNILMPVMMILAFAFIFGGAPRDLLKVAVVGQATSLSQQALLDTPHITIVPVEATDAALAAAVGKVQRHQLDLLLDPANGGTYWVNPDSPTGVLAERLLLGAEAMARTARQQTPDQAPNMGPERRVASGEALTYADWVLPGVLAMNVMFSSLWGVGWVVVRYRKNGVLRRLKATPLRPFEFLTAQVLSRLLVVLGASTFVYFAATLILDFPMRGSLVALLLVYTAGALCMISLGLTVAARLRTEELADGLLNLLSWPMLLLSGVWFSMEGTTAAARLLSELMPLTHLVNAARAIMLDGAGVIDVLPQIGLLLALAGVLLTVAARLFRWE</sequence>
<feature type="transmembrane region" description="Helical" evidence="5">
    <location>
        <begin position="21"/>
        <end position="41"/>
    </location>
</feature>
<dbReference type="RefSeq" id="WP_150092279.1">
    <property type="nucleotide sequence ID" value="NZ_JBFUOH010000003.1"/>
</dbReference>
<proteinExistence type="predicted"/>
<dbReference type="EMBL" id="VWXX01000008">
    <property type="protein sequence ID" value="KAA6185677.1"/>
    <property type="molecule type" value="Genomic_DNA"/>
</dbReference>
<dbReference type="PANTHER" id="PTHR43027:SF2">
    <property type="entry name" value="TRANSPORT PERMEASE PROTEIN"/>
    <property type="match status" value="1"/>
</dbReference>
<evidence type="ECO:0000259" key="6">
    <source>
        <dbReference type="PROSITE" id="PS51012"/>
    </source>
</evidence>
<evidence type="ECO:0000256" key="5">
    <source>
        <dbReference type="SAM" id="Phobius"/>
    </source>
</evidence>
<dbReference type="GO" id="GO:0140359">
    <property type="term" value="F:ABC-type transporter activity"/>
    <property type="evidence" value="ECO:0007669"/>
    <property type="project" value="InterPro"/>
</dbReference>
<dbReference type="PANTHER" id="PTHR43027">
    <property type="entry name" value="DOXORUBICIN RESISTANCE ABC TRANSPORTER PERMEASE PROTEIN DRRC-RELATED"/>
    <property type="match status" value="1"/>
</dbReference>
<feature type="transmembrane region" description="Helical" evidence="5">
    <location>
        <begin position="274"/>
        <end position="292"/>
    </location>
</feature>
<feature type="transmembrane region" description="Helical" evidence="5">
    <location>
        <begin position="161"/>
        <end position="184"/>
    </location>
</feature>
<dbReference type="OrthoDB" id="8988363at2"/>
<dbReference type="GO" id="GO:0016020">
    <property type="term" value="C:membrane"/>
    <property type="evidence" value="ECO:0007669"/>
    <property type="project" value="UniProtKB-SubCell"/>
</dbReference>
<keyword evidence="8" id="KW-1185">Reference proteome</keyword>
<dbReference type="Pfam" id="PF12698">
    <property type="entry name" value="ABC2_membrane_3"/>
    <property type="match status" value="1"/>
</dbReference>
<evidence type="ECO:0000256" key="3">
    <source>
        <dbReference type="ARBA" id="ARBA00022989"/>
    </source>
</evidence>
<accession>A0A5M8FLR6</accession>
<keyword evidence="4 5" id="KW-0472">Membrane</keyword>
<feature type="transmembrane region" description="Helical" evidence="5">
    <location>
        <begin position="240"/>
        <end position="262"/>
    </location>
</feature>
<keyword evidence="3 5" id="KW-1133">Transmembrane helix</keyword>
<organism evidence="7 8">
    <name type="scientific">Thiohalocapsa marina</name>
    <dbReference type="NCBI Taxonomy" id="424902"/>
    <lineage>
        <taxon>Bacteria</taxon>
        <taxon>Pseudomonadati</taxon>
        <taxon>Pseudomonadota</taxon>
        <taxon>Gammaproteobacteria</taxon>
        <taxon>Chromatiales</taxon>
        <taxon>Chromatiaceae</taxon>
        <taxon>Thiohalocapsa</taxon>
    </lineage>
</organism>
<comment type="subcellular location">
    <subcellularLocation>
        <location evidence="1">Membrane</location>
        <topology evidence="1">Multi-pass membrane protein</topology>
    </subcellularLocation>
</comment>
<dbReference type="InterPro" id="IPR047817">
    <property type="entry name" value="ABC2_TM_bact-type"/>
</dbReference>
<dbReference type="PROSITE" id="PS51012">
    <property type="entry name" value="ABC_TM2"/>
    <property type="match status" value="1"/>
</dbReference>
<evidence type="ECO:0000313" key="7">
    <source>
        <dbReference type="EMBL" id="KAA6185677.1"/>
    </source>
</evidence>
<evidence type="ECO:0000256" key="1">
    <source>
        <dbReference type="ARBA" id="ARBA00004141"/>
    </source>
</evidence>
<protein>
    <submittedName>
        <fullName evidence="7">ABC transporter permease</fullName>
    </submittedName>
</protein>
<keyword evidence="2 5" id="KW-0812">Transmembrane</keyword>
<comment type="caution">
    <text evidence="7">The sequence shown here is derived from an EMBL/GenBank/DDBJ whole genome shotgun (WGS) entry which is preliminary data.</text>
</comment>
<evidence type="ECO:0000313" key="8">
    <source>
        <dbReference type="Proteomes" id="UP000322981"/>
    </source>
</evidence>
<feature type="transmembrane region" description="Helical" evidence="5">
    <location>
        <begin position="205"/>
        <end position="228"/>
    </location>
</feature>
<name>A0A5M8FLR6_9GAMM</name>
<feature type="transmembrane region" description="Helical" evidence="5">
    <location>
        <begin position="328"/>
        <end position="350"/>
    </location>
</feature>